<comment type="caution">
    <text evidence="3">The sequence shown here is derived from an EMBL/GenBank/DDBJ whole genome shotgun (WGS) entry which is preliminary data.</text>
</comment>
<dbReference type="Proteomes" id="UP001458880">
    <property type="component" value="Unassembled WGS sequence"/>
</dbReference>
<feature type="coiled-coil region" evidence="1">
    <location>
        <begin position="12"/>
        <end position="39"/>
    </location>
</feature>
<reference evidence="3 4" key="1">
    <citation type="journal article" date="2024" name="BMC Genomics">
        <title>De novo assembly and annotation of Popillia japonica's genome with initial clues to its potential as an invasive pest.</title>
        <authorList>
            <person name="Cucini C."/>
            <person name="Boschi S."/>
            <person name="Funari R."/>
            <person name="Cardaioli E."/>
            <person name="Iannotti N."/>
            <person name="Marturano G."/>
            <person name="Paoli F."/>
            <person name="Bruttini M."/>
            <person name="Carapelli A."/>
            <person name="Frati F."/>
            <person name="Nardi F."/>
        </authorList>
    </citation>
    <scope>NUCLEOTIDE SEQUENCE [LARGE SCALE GENOMIC DNA]</scope>
    <source>
        <strain evidence="3">DMR45628</strain>
    </source>
</reference>
<feature type="domain" description="FP protein C-terminal" evidence="2">
    <location>
        <begin position="132"/>
        <end position="181"/>
    </location>
</feature>
<dbReference type="Pfam" id="PF25298">
    <property type="entry name" value="Baculo_FP_2nd"/>
    <property type="match status" value="1"/>
</dbReference>
<name>A0AAW1N383_POPJA</name>
<sequence>MEESIEKISFNNKVRDAKIEELSDRILELERKDSEKKIELHGVEERDGEKLEEVVIGVVGKLNIRLETADIDQVYRQKKRQTDRDRHIVVQFVSGKKCNEIKNKKRTNITNRDIMRNGTDNKIFIYEHLSSFYKKLFWDAKQRARNADWKYVWIQNGHIFARKNDGSKIFQVRQAKDLDRIEAVH</sequence>
<accession>A0AAW1N383</accession>
<evidence type="ECO:0000313" key="4">
    <source>
        <dbReference type="Proteomes" id="UP001458880"/>
    </source>
</evidence>
<dbReference type="AlphaFoldDB" id="A0AAW1N383"/>
<keyword evidence="1" id="KW-0175">Coiled coil</keyword>
<keyword evidence="4" id="KW-1185">Reference proteome</keyword>
<evidence type="ECO:0000313" key="3">
    <source>
        <dbReference type="EMBL" id="KAK9753024.1"/>
    </source>
</evidence>
<gene>
    <name evidence="3" type="ORF">QE152_g3735</name>
</gene>
<protein>
    <submittedName>
        <fullName evidence="3">Baculovirus FP protein</fullName>
    </submittedName>
</protein>
<dbReference type="InterPro" id="IPR057251">
    <property type="entry name" value="FP_C"/>
</dbReference>
<evidence type="ECO:0000256" key="1">
    <source>
        <dbReference type="SAM" id="Coils"/>
    </source>
</evidence>
<organism evidence="3 4">
    <name type="scientific">Popillia japonica</name>
    <name type="common">Japanese beetle</name>
    <dbReference type="NCBI Taxonomy" id="7064"/>
    <lineage>
        <taxon>Eukaryota</taxon>
        <taxon>Metazoa</taxon>
        <taxon>Ecdysozoa</taxon>
        <taxon>Arthropoda</taxon>
        <taxon>Hexapoda</taxon>
        <taxon>Insecta</taxon>
        <taxon>Pterygota</taxon>
        <taxon>Neoptera</taxon>
        <taxon>Endopterygota</taxon>
        <taxon>Coleoptera</taxon>
        <taxon>Polyphaga</taxon>
        <taxon>Scarabaeiformia</taxon>
        <taxon>Scarabaeidae</taxon>
        <taxon>Rutelinae</taxon>
        <taxon>Popillia</taxon>
    </lineage>
</organism>
<dbReference type="EMBL" id="JASPKY010000016">
    <property type="protein sequence ID" value="KAK9753024.1"/>
    <property type="molecule type" value="Genomic_DNA"/>
</dbReference>
<evidence type="ECO:0000259" key="2">
    <source>
        <dbReference type="Pfam" id="PF25298"/>
    </source>
</evidence>
<proteinExistence type="predicted"/>